<dbReference type="CDD" id="cd00200">
    <property type="entry name" value="WD40"/>
    <property type="match status" value="1"/>
</dbReference>
<keyword evidence="6" id="KW-1185">Reference proteome</keyword>
<dbReference type="InterPro" id="IPR020472">
    <property type="entry name" value="WD40_PAC1"/>
</dbReference>
<feature type="compositionally biased region" description="Low complexity" evidence="4">
    <location>
        <begin position="535"/>
        <end position="558"/>
    </location>
</feature>
<keyword evidence="1 3" id="KW-0853">WD repeat</keyword>
<gene>
    <name evidence="5" type="ORF">BQ4739_LOCUS3221</name>
</gene>
<evidence type="ECO:0000256" key="2">
    <source>
        <dbReference type="ARBA" id="ARBA00022737"/>
    </source>
</evidence>
<dbReference type="GO" id="GO:0031124">
    <property type="term" value="P:mRNA 3'-end processing"/>
    <property type="evidence" value="ECO:0007669"/>
    <property type="project" value="InterPro"/>
</dbReference>
<reference evidence="5 6" key="1">
    <citation type="submission" date="2016-10" db="EMBL/GenBank/DDBJ databases">
        <authorList>
            <person name="Cai Z."/>
        </authorList>
    </citation>
    <scope>NUCLEOTIDE SEQUENCE [LARGE SCALE GENOMIC DNA]</scope>
</reference>
<name>A0A383VCX2_TETOB</name>
<dbReference type="STRING" id="3088.A0A383VCX2"/>
<dbReference type="SUPFAM" id="SSF50978">
    <property type="entry name" value="WD40 repeat-like"/>
    <property type="match status" value="1"/>
</dbReference>
<feature type="compositionally biased region" description="Low complexity" evidence="4">
    <location>
        <begin position="636"/>
        <end position="673"/>
    </location>
</feature>
<accession>A0A383VCX2</accession>
<dbReference type="GO" id="GO:0005847">
    <property type="term" value="C:mRNA cleavage and polyadenylation specificity factor complex"/>
    <property type="evidence" value="ECO:0007669"/>
    <property type="project" value="TreeGrafter"/>
</dbReference>
<dbReference type="Gene3D" id="2.130.10.10">
    <property type="entry name" value="YVTN repeat-like/Quinoprotein amine dehydrogenase"/>
    <property type="match status" value="3"/>
</dbReference>
<dbReference type="InterPro" id="IPR001680">
    <property type="entry name" value="WD40_rpt"/>
</dbReference>
<evidence type="ECO:0000256" key="1">
    <source>
        <dbReference type="ARBA" id="ARBA00022574"/>
    </source>
</evidence>
<organism evidence="5 6">
    <name type="scientific">Tetradesmus obliquus</name>
    <name type="common">Green alga</name>
    <name type="synonym">Acutodesmus obliquus</name>
    <dbReference type="NCBI Taxonomy" id="3088"/>
    <lineage>
        <taxon>Eukaryota</taxon>
        <taxon>Viridiplantae</taxon>
        <taxon>Chlorophyta</taxon>
        <taxon>core chlorophytes</taxon>
        <taxon>Chlorophyceae</taxon>
        <taxon>CS clade</taxon>
        <taxon>Sphaeropleales</taxon>
        <taxon>Scenedesmaceae</taxon>
        <taxon>Tetradesmus</taxon>
    </lineage>
</organism>
<dbReference type="PANTHER" id="PTHR22836">
    <property type="entry name" value="WD40 REPEAT PROTEIN"/>
    <property type="match status" value="1"/>
</dbReference>
<feature type="repeat" description="WD" evidence="3">
    <location>
        <begin position="211"/>
        <end position="252"/>
    </location>
</feature>
<dbReference type="PRINTS" id="PR00320">
    <property type="entry name" value="GPROTEINBRPT"/>
</dbReference>
<dbReference type="InterPro" id="IPR036322">
    <property type="entry name" value="WD40_repeat_dom_sf"/>
</dbReference>
<evidence type="ECO:0000313" key="6">
    <source>
        <dbReference type="Proteomes" id="UP000256970"/>
    </source>
</evidence>
<evidence type="ECO:0000256" key="4">
    <source>
        <dbReference type="SAM" id="MobiDB-lite"/>
    </source>
</evidence>
<proteinExistence type="predicted"/>
<evidence type="ECO:0000313" key="5">
    <source>
        <dbReference type="EMBL" id="SZX62619.1"/>
    </source>
</evidence>
<dbReference type="PROSITE" id="PS00678">
    <property type="entry name" value="WD_REPEATS_1"/>
    <property type="match status" value="1"/>
</dbReference>
<feature type="compositionally biased region" description="Gly residues" evidence="4">
    <location>
        <begin position="675"/>
        <end position="713"/>
    </location>
</feature>
<dbReference type="EMBL" id="FNXT01000250">
    <property type="protein sequence ID" value="SZX62619.1"/>
    <property type="molecule type" value="Genomic_DNA"/>
</dbReference>
<dbReference type="InterPro" id="IPR015943">
    <property type="entry name" value="WD40/YVTN_repeat-like_dom_sf"/>
</dbReference>
<dbReference type="AlphaFoldDB" id="A0A383VCX2"/>
<dbReference type="PROSITE" id="PS50082">
    <property type="entry name" value="WD_REPEATS_2"/>
    <property type="match status" value="4"/>
</dbReference>
<feature type="region of interest" description="Disordered" evidence="4">
    <location>
        <begin position="532"/>
        <end position="607"/>
    </location>
</feature>
<feature type="repeat" description="WD" evidence="3">
    <location>
        <begin position="343"/>
        <end position="374"/>
    </location>
</feature>
<dbReference type="PANTHER" id="PTHR22836:SF0">
    <property type="entry name" value="PRE-MRNA 3' END PROCESSING PROTEIN WDR33"/>
    <property type="match status" value="1"/>
</dbReference>
<dbReference type="PROSITE" id="PS50294">
    <property type="entry name" value="WD_REPEATS_REGION"/>
    <property type="match status" value="3"/>
</dbReference>
<dbReference type="SMART" id="SM00320">
    <property type="entry name" value="WD40"/>
    <property type="match status" value="7"/>
</dbReference>
<feature type="repeat" description="WD" evidence="3">
    <location>
        <begin position="256"/>
        <end position="297"/>
    </location>
</feature>
<protein>
    <submittedName>
        <fullName evidence="5">Uncharacterized protein</fullName>
    </submittedName>
</protein>
<feature type="repeat" description="WD" evidence="3">
    <location>
        <begin position="169"/>
        <end position="210"/>
    </location>
</feature>
<feature type="compositionally biased region" description="Low complexity" evidence="4">
    <location>
        <begin position="568"/>
        <end position="581"/>
    </location>
</feature>
<evidence type="ECO:0000256" key="3">
    <source>
        <dbReference type="PROSITE-ProRule" id="PRU00221"/>
    </source>
</evidence>
<dbReference type="InterPro" id="IPR045245">
    <property type="entry name" value="Pfs2-like"/>
</dbReference>
<keyword evidence="2" id="KW-0677">Repeat</keyword>
<dbReference type="Pfam" id="PF00400">
    <property type="entry name" value="WD40"/>
    <property type="match status" value="6"/>
</dbReference>
<feature type="compositionally biased region" description="Gly residues" evidence="4">
    <location>
        <begin position="582"/>
        <end position="592"/>
    </location>
</feature>
<dbReference type="InterPro" id="IPR019775">
    <property type="entry name" value="WD40_repeat_CS"/>
</dbReference>
<feature type="region of interest" description="Disordered" evidence="4">
    <location>
        <begin position="629"/>
        <end position="723"/>
    </location>
</feature>
<sequence length="723" mass="75292">MSTAVVARPAPPSEPEKQIQKAIQKRIVDPAAPYVKLLQSRSSQLSRRSAPWLQPTMAGSLELLPPVAYRSCPVSSITSKYVHTCQNRTRCAVNCLNWTPDGRRCITGDNIGQLTLWNSTDFKFEQTLQSQDKGVRAVTFSHNGSFLFTCDDTGAVRILKSTLAPLDSIAAHQEACRAVAVAPTDVKFATCSDDQSVTVWDLATLSADRTLTGHGSDVRYVDWHPSSSLLASSGRDALIKLWDAREEPSAAGLATLHGHKGPVNQVKWNANGTWLLSGSRDQTVRVWDIRHTKKELHSWQGHTREVYSVAWHPVHLELLASGDGSGTLMFCMVGQQQPLTKVELAHEASILGLGFHPNGHMLATCSMEACTKMWVRPRPGDPWRDAKQGEQDDASVYSDLLASAAAVQQGAAAGAAGAAGQLPGGIAVQLPGGGGIPGLGVPAARPPGLAGPRPPGIAGPPAAAAAAAGAMPGNMPGGMPGLMQAGMQGGMQGGMPAIPGLLPAAGGLLPMGVAGMGIPGMAGGAAGRGMGPLGGPHMAAGGRGVQHAGQHQQHQQQRGFKRQRDDAAGGFQEQQQPQQRRGGFGGGRGFAGRQGHMAAGQHGVGHPGLQQQQLQYVAAAAGRGGAAAGGYGGMHQGPAAHPMQQHVQHPQGGHHQMQQQQQQQQHQQQQHQHQGGRGVGYGRGYGRGFGGPGRGPGAATGRGAGPPGRGGYGQPARGRGRGR</sequence>
<dbReference type="Proteomes" id="UP000256970">
    <property type="component" value="Unassembled WGS sequence"/>
</dbReference>